<dbReference type="SUPFAM" id="SSF52047">
    <property type="entry name" value="RNI-like"/>
    <property type="match status" value="1"/>
</dbReference>
<keyword evidence="3" id="KW-0677">Repeat</keyword>
<evidence type="ECO:0000256" key="2">
    <source>
        <dbReference type="ARBA" id="ARBA00022614"/>
    </source>
</evidence>
<protein>
    <recommendedName>
        <fullName evidence="6">F-box domain-containing protein</fullName>
    </recommendedName>
</protein>
<gene>
    <name evidence="4" type="ORF">SPRG_15077</name>
</gene>
<dbReference type="RefSeq" id="XP_012209558.1">
    <property type="nucleotide sequence ID" value="XM_012354168.1"/>
</dbReference>
<dbReference type="InterPro" id="IPR027038">
    <property type="entry name" value="RanGap"/>
</dbReference>
<dbReference type="GO" id="GO:0005829">
    <property type="term" value="C:cytosol"/>
    <property type="evidence" value="ECO:0007669"/>
    <property type="project" value="TreeGrafter"/>
</dbReference>
<name>A0A067BYW8_SAPPC</name>
<dbReference type="GO" id="GO:0006913">
    <property type="term" value="P:nucleocytoplasmic transport"/>
    <property type="evidence" value="ECO:0007669"/>
    <property type="project" value="TreeGrafter"/>
</dbReference>
<evidence type="ECO:0008006" key="6">
    <source>
        <dbReference type="Google" id="ProtNLM"/>
    </source>
</evidence>
<dbReference type="GO" id="GO:0005634">
    <property type="term" value="C:nucleus"/>
    <property type="evidence" value="ECO:0007669"/>
    <property type="project" value="TreeGrafter"/>
</dbReference>
<dbReference type="AlphaFoldDB" id="A0A067BYW8"/>
<keyword evidence="2" id="KW-0433">Leucine-rich repeat</keyword>
<keyword evidence="5" id="KW-1185">Reference proteome</keyword>
<dbReference type="KEGG" id="spar:SPRG_15077"/>
<dbReference type="SMART" id="SM00368">
    <property type="entry name" value="LRR_RI"/>
    <property type="match status" value="2"/>
</dbReference>
<dbReference type="InterPro" id="IPR032675">
    <property type="entry name" value="LRR_dom_sf"/>
</dbReference>
<proteinExistence type="predicted"/>
<dbReference type="GeneID" id="24136846"/>
<evidence type="ECO:0000256" key="1">
    <source>
        <dbReference type="ARBA" id="ARBA00022468"/>
    </source>
</evidence>
<dbReference type="OrthoDB" id="10469907at2759"/>
<dbReference type="GO" id="GO:0048471">
    <property type="term" value="C:perinuclear region of cytoplasm"/>
    <property type="evidence" value="ECO:0007669"/>
    <property type="project" value="TreeGrafter"/>
</dbReference>
<dbReference type="EMBL" id="KK583336">
    <property type="protein sequence ID" value="KDO19747.1"/>
    <property type="molecule type" value="Genomic_DNA"/>
</dbReference>
<dbReference type="GO" id="GO:0005096">
    <property type="term" value="F:GTPase activator activity"/>
    <property type="evidence" value="ECO:0007669"/>
    <property type="project" value="UniProtKB-KW"/>
</dbReference>
<dbReference type="VEuPathDB" id="FungiDB:SPRG_15077"/>
<evidence type="ECO:0000313" key="5">
    <source>
        <dbReference type="Proteomes" id="UP000030745"/>
    </source>
</evidence>
<evidence type="ECO:0000313" key="4">
    <source>
        <dbReference type="EMBL" id="KDO19747.1"/>
    </source>
</evidence>
<dbReference type="OMA" id="MEMPAPR"/>
<dbReference type="PANTHER" id="PTHR24113:SF12">
    <property type="entry name" value="RAN GTPASE-ACTIVATING PROTEIN 1"/>
    <property type="match status" value="1"/>
</dbReference>
<accession>A0A067BYW8</accession>
<sequence>MLIHLVPPMHPYKLQHPVLLRMRSRLCSLDLAIPTMEMPAPRIQALIAFLAACPHLHRLQLAWSVQLQPSLLHALVNNEVIGLGLTELTLQSDVAYELPDALANALAVWIEQRRTLTSLTLAGLAMTDATSDVFLVTLLALPQLTVMSLQGSAALAAQFWRPLRLPSQLRSLDISDWDGRASTDVITALRTVPHLREFALRGHATVELPFELELQLGRGNDDVALLVMCLFHLHKLQRLALNESNITCDGAIKLASALPHCKALRVLGLRQNGIGHDGAVAVLSALASLSGVRYVDLAFNAIPSTSALRSMTSTPGITLDLDGNTV</sequence>
<dbReference type="Proteomes" id="UP000030745">
    <property type="component" value="Unassembled WGS sequence"/>
</dbReference>
<dbReference type="GO" id="GO:0031267">
    <property type="term" value="F:small GTPase binding"/>
    <property type="evidence" value="ECO:0007669"/>
    <property type="project" value="TreeGrafter"/>
</dbReference>
<dbReference type="Gene3D" id="3.80.10.10">
    <property type="entry name" value="Ribonuclease Inhibitor"/>
    <property type="match status" value="1"/>
</dbReference>
<reference evidence="4 5" key="1">
    <citation type="journal article" date="2013" name="PLoS Genet.">
        <title>Distinctive expansion of potential virulence genes in the genome of the oomycete fish pathogen Saprolegnia parasitica.</title>
        <authorList>
            <person name="Jiang R.H."/>
            <person name="de Bruijn I."/>
            <person name="Haas B.J."/>
            <person name="Belmonte R."/>
            <person name="Lobach L."/>
            <person name="Christie J."/>
            <person name="van den Ackerveken G."/>
            <person name="Bottin A."/>
            <person name="Bulone V."/>
            <person name="Diaz-Moreno S.M."/>
            <person name="Dumas B."/>
            <person name="Fan L."/>
            <person name="Gaulin E."/>
            <person name="Govers F."/>
            <person name="Grenville-Briggs L.J."/>
            <person name="Horner N.R."/>
            <person name="Levin J.Z."/>
            <person name="Mammella M."/>
            <person name="Meijer H.J."/>
            <person name="Morris P."/>
            <person name="Nusbaum C."/>
            <person name="Oome S."/>
            <person name="Phillips A.J."/>
            <person name="van Rooyen D."/>
            <person name="Rzeszutek E."/>
            <person name="Saraiva M."/>
            <person name="Secombes C.J."/>
            <person name="Seidl M.F."/>
            <person name="Snel B."/>
            <person name="Stassen J.H."/>
            <person name="Sykes S."/>
            <person name="Tripathy S."/>
            <person name="van den Berg H."/>
            <person name="Vega-Arreguin J.C."/>
            <person name="Wawra S."/>
            <person name="Young S.K."/>
            <person name="Zeng Q."/>
            <person name="Dieguez-Uribeondo J."/>
            <person name="Russ C."/>
            <person name="Tyler B.M."/>
            <person name="van West P."/>
        </authorList>
    </citation>
    <scope>NUCLEOTIDE SEQUENCE [LARGE SCALE GENOMIC DNA]</scope>
    <source>
        <strain evidence="4 5">CBS 223.65</strain>
    </source>
</reference>
<evidence type="ECO:0000256" key="3">
    <source>
        <dbReference type="ARBA" id="ARBA00022737"/>
    </source>
</evidence>
<dbReference type="PANTHER" id="PTHR24113">
    <property type="entry name" value="RAN GTPASE-ACTIVATING PROTEIN 1"/>
    <property type="match status" value="1"/>
</dbReference>
<keyword evidence="1" id="KW-0343">GTPase activation</keyword>
<organism evidence="4 5">
    <name type="scientific">Saprolegnia parasitica (strain CBS 223.65)</name>
    <dbReference type="NCBI Taxonomy" id="695850"/>
    <lineage>
        <taxon>Eukaryota</taxon>
        <taxon>Sar</taxon>
        <taxon>Stramenopiles</taxon>
        <taxon>Oomycota</taxon>
        <taxon>Saprolegniomycetes</taxon>
        <taxon>Saprolegniales</taxon>
        <taxon>Saprolegniaceae</taxon>
        <taxon>Saprolegnia</taxon>
    </lineage>
</organism>